<dbReference type="EMBL" id="JBGNYA010000001">
    <property type="protein sequence ID" value="MFA1611291.1"/>
    <property type="molecule type" value="Genomic_DNA"/>
</dbReference>
<comment type="caution">
    <text evidence="2">The sequence shown here is derived from an EMBL/GenBank/DDBJ whole genome shotgun (WGS) entry which is preliminary data.</text>
</comment>
<organism evidence="2 3">
    <name type="scientific">Halobellus rubicundus</name>
    <dbReference type="NCBI Taxonomy" id="2996466"/>
    <lineage>
        <taxon>Archaea</taxon>
        <taxon>Methanobacteriati</taxon>
        <taxon>Methanobacteriota</taxon>
        <taxon>Stenosarchaea group</taxon>
        <taxon>Halobacteria</taxon>
        <taxon>Halobacteriales</taxon>
        <taxon>Haloferacaceae</taxon>
        <taxon>Halobellus</taxon>
    </lineage>
</organism>
<dbReference type="InterPro" id="IPR055811">
    <property type="entry name" value="DUF7387"/>
</dbReference>
<feature type="region of interest" description="Disordered" evidence="1">
    <location>
        <begin position="75"/>
        <end position="94"/>
    </location>
</feature>
<reference evidence="2 3" key="1">
    <citation type="submission" date="2024-08" db="EMBL/GenBank/DDBJ databases">
        <title>Halobellus sp. MBLA0158 whole genome sequence.</title>
        <authorList>
            <person name="Hwang C.Y."/>
            <person name="Cho E.-S."/>
            <person name="Seo M.-J."/>
        </authorList>
    </citation>
    <scope>NUCLEOTIDE SEQUENCE [LARGE SCALE GENOMIC DNA]</scope>
    <source>
        <strain evidence="2 3">MBLA0158</strain>
    </source>
</reference>
<name>A0ABD5MGW7_9EURY</name>
<keyword evidence="3" id="KW-1185">Reference proteome</keyword>
<accession>A0ABD5MGW7</accession>
<dbReference type="AlphaFoldDB" id="A0ABD5MGW7"/>
<evidence type="ECO:0000313" key="2">
    <source>
        <dbReference type="EMBL" id="MFA1611291.1"/>
    </source>
</evidence>
<gene>
    <name evidence="2" type="ORF">OS889_09785</name>
</gene>
<protein>
    <submittedName>
        <fullName evidence="2">Type II toxin-antitoxin system HicB family antitoxin</fullName>
    </submittedName>
</protein>
<sequence>MSADVDGSDKGDDGGPVNITLKLGEETDLWIARDEDTGMTSQGPTRQAALSNLDEAVAGYKGAGDAPTEAELREFGIDPDENTAGDLESSDVFQ</sequence>
<dbReference type="Pfam" id="PF24113">
    <property type="entry name" value="DUF7387"/>
    <property type="match status" value="1"/>
</dbReference>
<evidence type="ECO:0000313" key="3">
    <source>
        <dbReference type="Proteomes" id="UP001570511"/>
    </source>
</evidence>
<proteinExistence type="predicted"/>
<dbReference type="Proteomes" id="UP001570511">
    <property type="component" value="Unassembled WGS sequence"/>
</dbReference>
<dbReference type="RefSeq" id="WP_372389483.1">
    <property type="nucleotide sequence ID" value="NZ_JBGNYA010000001.1"/>
</dbReference>
<evidence type="ECO:0000256" key="1">
    <source>
        <dbReference type="SAM" id="MobiDB-lite"/>
    </source>
</evidence>